<feature type="compositionally biased region" description="Polar residues" evidence="1">
    <location>
        <begin position="34"/>
        <end position="43"/>
    </location>
</feature>
<evidence type="ECO:0000313" key="3">
    <source>
        <dbReference type="Proteomes" id="UP000614350"/>
    </source>
</evidence>
<evidence type="ECO:0000313" key="2">
    <source>
        <dbReference type="EMBL" id="KAF7412459.1"/>
    </source>
</evidence>
<keyword evidence="3" id="KW-1185">Reference proteome</keyword>
<name>A0A834NLK0_VESVU</name>
<comment type="caution">
    <text evidence="2">The sequence shown here is derived from an EMBL/GenBank/DDBJ whole genome shotgun (WGS) entry which is preliminary data.</text>
</comment>
<accession>A0A834NLK0</accession>
<organism evidence="2 3">
    <name type="scientific">Vespula vulgaris</name>
    <name type="common">Yellow jacket</name>
    <name type="synonym">Wasp</name>
    <dbReference type="NCBI Taxonomy" id="7454"/>
    <lineage>
        <taxon>Eukaryota</taxon>
        <taxon>Metazoa</taxon>
        <taxon>Ecdysozoa</taxon>
        <taxon>Arthropoda</taxon>
        <taxon>Hexapoda</taxon>
        <taxon>Insecta</taxon>
        <taxon>Pterygota</taxon>
        <taxon>Neoptera</taxon>
        <taxon>Endopterygota</taxon>
        <taxon>Hymenoptera</taxon>
        <taxon>Apocrita</taxon>
        <taxon>Aculeata</taxon>
        <taxon>Vespoidea</taxon>
        <taxon>Vespidae</taxon>
        <taxon>Vespinae</taxon>
        <taxon>Vespula</taxon>
    </lineage>
</organism>
<feature type="compositionally biased region" description="Basic and acidic residues" evidence="1">
    <location>
        <begin position="45"/>
        <end position="56"/>
    </location>
</feature>
<protein>
    <submittedName>
        <fullName evidence="2">Uncharacterized protein</fullName>
    </submittedName>
</protein>
<sequence>MKEEEKEDEDEDENEDEDEEEGEEELALPFEENVSYSTSLSKSRSFREDPSGHSPHELTNYRGRRTRSSPMAISAFRTEILAYRTKSSFAVNEVSIDLKADKQTFL</sequence>
<dbReference type="EMBL" id="JACSEA010000001">
    <property type="protein sequence ID" value="KAF7412459.1"/>
    <property type="molecule type" value="Genomic_DNA"/>
</dbReference>
<feature type="compositionally biased region" description="Acidic residues" evidence="1">
    <location>
        <begin position="1"/>
        <end position="26"/>
    </location>
</feature>
<evidence type="ECO:0000256" key="1">
    <source>
        <dbReference type="SAM" id="MobiDB-lite"/>
    </source>
</evidence>
<feature type="region of interest" description="Disordered" evidence="1">
    <location>
        <begin position="1"/>
        <end position="69"/>
    </location>
</feature>
<dbReference type="AlphaFoldDB" id="A0A834NLK0"/>
<reference evidence="2" key="1">
    <citation type="journal article" date="2020" name="G3 (Bethesda)">
        <title>High-Quality Assemblies for Three Invasive Social Wasps from the &lt;i&gt;Vespula&lt;/i&gt; Genus.</title>
        <authorList>
            <person name="Harrop T.W.R."/>
            <person name="Guhlin J."/>
            <person name="McLaughlin G.M."/>
            <person name="Permina E."/>
            <person name="Stockwell P."/>
            <person name="Gilligan J."/>
            <person name="Le Lec M.F."/>
            <person name="Gruber M.A.M."/>
            <person name="Quinn O."/>
            <person name="Lovegrove M."/>
            <person name="Duncan E.J."/>
            <person name="Remnant E.J."/>
            <person name="Van Eeckhoven J."/>
            <person name="Graham B."/>
            <person name="Knapp R.A."/>
            <person name="Langford K.W."/>
            <person name="Kronenberg Z."/>
            <person name="Press M.O."/>
            <person name="Eacker S.M."/>
            <person name="Wilson-Rankin E.E."/>
            <person name="Purcell J."/>
            <person name="Lester P.J."/>
            <person name="Dearden P.K."/>
        </authorList>
    </citation>
    <scope>NUCLEOTIDE SEQUENCE</scope>
    <source>
        <strain evidence="2">Marl-1</strain>
    </source>
</reference>
<proteinExistence type="predicted"/>
<dbReference type="Proteomes" id="UP000614350">
    <property type="component" value="Unassembled WGS sequence"/>
</dbReference>
<gene>
    <name evidence="2" type="ORF">HZH66_001355</name>
</gene>